<proteinExistence type="predicted"/>
<feature type="signal peptide" evidence="2">
    <location>
        <begin position="1"/>
        <end position="24"/>
    </location>
</feature>
<gene>
    <name evidence="4" type="ORF">VQ7734_03224</name>
</gene>
<feature type="domain" description="EF-hand" evidence="3">
    <location>
        <begin position="63"/>
        <end position="89"/>
    </location>
</feature>
<feature type="compositionally biased region" description="Basic and acidic residues" evidence="1">
    <location>
        <begin position="81"/>
        <end position="92"/>
    </location>
</feature>
<accession>A0A1M7YXY8</accession>
<dbReference type="InterPro" id="IPR011992">
    <property type="entry name" value="EF-hand-dom_pair"/>
</dbReference>
<dbReference type="EMBL" id="FRFG01000040">
    <property type="protein sequence ID" value="SHO57455.1"/>
    <property type="molecule type" value="Genomic_DNA"/>
</dbReference>
<feature type="region of interest" description="Disordered" evidence="1">
    <location>
        <begin position="67"/>
        <end position="92"/>
    </location>
</feature>
<dbReference type="AlphaFoldDB" id="A0A1M7YXY8"/>
<dbReference type="InterPro" id="IPR002048">
    <property type="entry name" value="EF_hand_dom"/>
</dbReference>
<reference evidence="5" key="1">
    <citation type="submission" date="2016-12" db="EMBL/GenBank/DDBJ databases">
        <authorList>
            <person name="Rodrigo-Torres L."/>
            <person name="Arahal R.D."/>
            <person name="Lucena T."/>
        </authorList>
    </citation>
    <scope>NUCLEOTIDE SEQUENCE [LARGE SCALE GENOMIC DNA]</scope>
</reference>
<protein>
    <submittedName>
        <fullName evidence="4">EF hand</fullName>
    </submittedName>
</protein>
<sequence length="92" mass="10170">MKSSIRFTLAALMSSLLLSSLSFASDSSRREPPGPPPSFEDSDLNHDGVLTVDEMQGPMAQDFDQIDTNGDSQVTEEELDTFMRSHKPPEPR</sequence>
<feature type="chain" id="PRO_5013337320" evidence="2">
    <location>
        <begin position="25"/>
        <end position="92"/>
    </location>
</feature>
<keyword evidence="2" id="KW-0732">Signal</keyword>
<dbReference type="Pfam" id="PF13202">
    <property type="entry name" value="EF-hand_5"/>
    <property type="match status" value="2"/>
</dbReference>
<dbReference type="STRING" id="1117707.VQ7734_03224"/>
<name>A0A1M7YXY8_9VIBR</name>
<dbReference type="Gene3D" id="1.10.238.10">
    <property type="entry name" value="EF-hand"/>
    <property type="match status" value="1"/>
</dbReference>
<feature type="region of interest" description="Disordered" evidence="1">
    <location>
        <begin position="25"/>
        <end position="45"/>
    </location>
</feature>
<evidence type="ECO:0000313" key="4">
    <source>
        <dbReference type="EMBL" id="SHO57455.1"/>
    </source>
</evidence>
<organism evidence="4 5">
    <name type="scientific">Vibrio quintilis</name>
    <dbReference type="NCBI Taxonomy" id="1117707"/>
    <lineage>
        <taxon>Bacteria</taxon>
        <taxon>Pseudomonadati</taxon>
        <taxon>Pseudomonadota</taxon>
        <taxon>Gammaproteobacteria</taxon>
        <taxon>Vibrionales</taxon>
        <taxon>Vibrionaceae</taxon>
        <taxon>Vibrio</taxon>
    </lineage>
</organism>
<evidence type="ECO:0000256" key="1">
    <source>
        <dbReference type="SAM" id="MobiDB-lite"/>
    </source>
</evidence>
<dbReference type="GO" id="GO:0005509">
    <property type="term" value="F:calcium ion binding"/>
    <property type="evidence" value="ECO:0007669"/>
    <property type="project" value="InterPro"/>
</dbReference>
<evidence type="ECO:0000313" key="5">
    <source>
        <dbReference type="Proteomes" id="UP000184600"/>
    </source>
</evidence>
<dbReference type="Proteomes" id="UP000184600">
    <property type="component" value="Unassembled WGS sequence"/>
</dbReference>
<keyword evidence="5" id="KW-1185">Reference proteome</keyword>
<dbReference type="OrthoDB" id="6106455at2"/>
<dbReference type="PROSITE" id="PS50222">
    <property type="entry name" value="EF_HAND_2"/>
    <property type="match status" value="1"/>
</dbReference>
<evidence type="ECO:0000259" key="3">
    <source>
        <dbReference type="PROSITE" id="PS50222"/>
    </source>
</evidence>
<dbReference type="RefSeq" id="WP_073584411.1">
    <property type="nucleotide sequence ID" value="NZ_AP024898.1"/>
</dbReference>
<dbReference type="SUPFAM" id="SSF47473">
    <property type="entry name" value="EF-hand"/>
    <property type="match status" value="1"/>
</dbReference>
<evidence type="ECO:0000256" key="2">
    <source>
        <dbReference type="SAM" id="SignalP"/>
    </source>
</evidence>